<dbReference type="GO" id="GO:0005829">
    <property type="term" value="C:cytosol"/>
    <property type="evidence" value="ECO:0007669"/>
    <property type="project" value="UniProtKB-ARBA"/>
</dbReference>
<evidence type="ECO:0000313" key="17">
    <source>
        <dbReference type="Proteomes" id="UP000694388"/>
    </source>
</evidence>
<dbReference type="Gene3D" id="2.60.260.20">
    <property type="entry name" value="Urease metallochaperone UreE, N-terminal domain"/>
    <property type="match status" value="2"/>
</dbReference>
<dbReference type="GO" id="GO:0009408">
    <property type="term" value="P:response to heat"/>
    <property type="evidence" value="ECO:0007669"/>
    <property type="project" value="InterPro"/>
</dbReference>
<feature type="zinc finger region" description="CR-type" evidence="13">
    <location>
        <begin position="187"/>
        <end position="265"/>
    </location>
</feature>
<evidence type="ECO:0000256" key="13">
    <source>
        <dbReference type="PROSITE-ProRule" id="PRU00546"/>
    </source>
</evidence>
<dbReference type="InterPro" id="IPR051938">
    <property type="entry name" value="Apopto_cytoskel_mod"/>
</dbReference>
<dbReference type="InterPro" id="IPR001305">
    <property type="entry name" value="HSP_DnaJ_Cys-rich_dom"/>
</dbReference>
<dbReference type="SUPFAM" id="SSF49493">
    <property type="entry name" value="HSP40/DnaJ peptide-binding domain"/>
    <property type="match status" value="2"/>
</dbReference>
<dbReference type="SUPFAM" id="SSF46565">
    <property type="entry name" value="Chaperone J-domain"/>
    <property type="match status" value="1"/>
</dbReference>
<dbReference type="GO" id="GO:0005524">
    <property type="term" value="F:ATP binding"/>
    <property type="evidence" value="ECO:0007669"/>
    <property type="project" value="InterPro"/>
</dbReference>
<dbReference type="GeneTree" id="ENSGT00940000155280"/>
<dbReference type="AlphaFoldDB" id="A0A8C4WX34"/>
<dbReference type="CDD" id="cd06257">
    <property type="entry name" value="DnaJ"/>
    <property type="match status" value="1"/>
</dbReference>
<dbReference type="Pfam" id="PF01556">
    <property type="entry name" value="DnaJ_C"/>
    <property type="match status" value="1"/>
</dbReference>
<dbReference type="InterPro" id="IPR002939">
    <property type="entry name" value="DnaJ_C"/>
</dbReference>
<evidence type="ECO:0000256" key="10">
    <source>
        <dbReference type="ARBA" id="ARBA00023128"/>
    </source>
</evidence>
<evidence type="ECO:0000256" key="12">
    <source>
        <dbReference type="ARBA" id="ARBA00023186"/>
    </source>
</evidence>
<keyword evidence="3" id="KW-0488">Methylation</keyword>
<dbReference type="InterPro" id="IPR018253">
    <property type="entry name" value="DnaJ_domain_CS"/>
</dbReference>
<dbReference type="InterPro" id="IPR008971">
    <property type="entry name" value="HSP40/DnaJ_pept-bd"/>
</dbReference>
<dbReference type="GO" id="GO:0005739">
    <property type="term" value="C:mitochondrion"/>
    <property type="evidence" value="ECO:0007669"/>
    <property type="project" value="UniProtKB-SubCell"/>
</dbReference>
<dbReference type="GO" id="GO:0051082">
    <property type="term" value="F:unfolded protein binding"/>
    <property type="evidence" value="ECO:0007669"/>
    <property type="project" value="InterPro"/>
</dbReference>
<dbReference type="Pfam" id="PF00684">
    <property type="entry name" value="DnaJ_CXXCXGXG"/>
    <property type="match status" value="1"/>
</dbReference>
<evidence type="ECO:0000256" key="6">
    <source>
        <dbReference type="ARBA" id="ARBA00022771"/>
    </source>
</evidence>
<dbReference type="GO" id="GO:0005102">
    <property type="term" value="F:signaling receptor binding"/>
    <property type="evidence" value="ECO:0007669"/>
    <property type="project" value="UniProtKB-ARBA"/>
</dbReference>
<evidence type="ECO:0000256" key="5">
    <source>
        <dbReference type="ARBA" id="ARBA00022737"/>
    </source>
</evidence>
<dbReference type="GO" id="GO:0031072">
    <property type="term" value="F:heat shock protein binding"/>
    <property type="evidence" value="ECO:0007669"/>
    <property type="project" value="InterPro"/>
</dbReference>
<dbReference type="PROSITE" id="PS50076">
    <property type="entry name" value="DNAJ_2"/>
    <property type="match status" value="1"/>
</dbReference>
<dbReference type="Gene3D" id="2.10.230.10">
    <property type="entry name" value="Heat shock protein DnaJ, cysteine-rich domain"/>
    <property type="match status" value="1"/>
</dbReference>
<reference evidence="16" key="2">
    <citation type="submission" date="2025-09" db="UniProtKB">
        <authorList>
            <consortium name="Ensembl"/>
        </authorList>
    </citation>
    <scope>IDENTIFICATION</scope>
</reference>
<evidence type="ECO:0000313" key="16">
    <source>
        <dbReference type="Ensembl" id="ENSEBUP00000016686.1"/>
    </source>
</evidence>
<dbReference type="GO" id="GO:0006457">
    <property type="term" value="P:protein folding"/>
    <property type="evidence" value="ECO:0007669"/>
    <property type="project" value="InterPro"/>
</dbReference>
<dbReference type="InterPro" id="IPR001623">
    <property type="entry name" value="DnaJ_domain"/>
</dbReference>
<feature type="domain" description="J" evidence="14">
    <location>
        <begin position="23"/>
        <end position="121"/>
    </location>
</feature>
<comment type="subcellular location">
    <subcellularLocation>
        <location evidence="2">Membrane</location>
    </subcellularLocation>
    <subcellularLocation>
        <location evidence="1">Mitochondrion</location>
    </subcellularLocation>
</comment>
<dbReference type="PANTHER" id="PTHR44145:SF3">
    <property type="entry name" value="DNAJ HOMOLOG SUBFAMILY A MEMBER 3, MITOCHONDRIAL"/>
    <property type="match status" value="1"/>
</dbReference>
<evidence type="ECO:0000259" key="15">
    <source>
        <dbReference type="PROSITE" id="PS51188"/>
    </source>
</evidence>
<dbReference type="Gene3D" id="1.10.287.110">
    <property type="entry name" value="DnaJ domain"/>
    <property type="match status" value="1"/>
</dbReference>
<dbReference type="FunFam" id="2.60.260.20:FF:000005">
    <property type="entry name" value="Chaperone protein dnaJ 1, mitochondrial"/>
    <property type="match status" value="1"/>
</dbReference>
<dbReference type="GO" id="GO:0019901">
    <property type="term" value="F:protein kinase binding"/>
    <property type="evidence" value="ECO:0007669"/>
    <property type="project" value="TreeGrafter"/>
</dbReference>
<keyword evidence="17" id="KW-1185">Reference proteome</keyword>
<dbReference type="CDD" id="cd10747">
    <property type="entry name" value="DnaJ_C"/>
    <property type="match status" value="1"/>
</dbReference>
<evidence type="ECO:0000256" key="1">
    <source>
        <dbReference type="ARBA" id="ARBA00004173"/>
    </source>
</evidence>
<evidence type="ECO:0000256" key="2">
    <source>
        <dbReference type="ARBA" id="ARBA00004370"/>
    </source>
</evidence>
<dbReference type="Ensembl" id="ENSEBUT00000017262.1">
    <property type="protein sequence ID" value="ENSEBUP00000016686.1"/>
    <property type="gene ID" value="ENSEBUG00000010459.1"/>
</dbReference>
<evidence type="ECO:0000256" key="11">
    <source>
        <dbReference type="ARBA" id="ARBA00023136"/>
    </source>
</evidence>
<evidence type="ECO:0000256" key="8">
    <source>
        <dbReference type="ARBA" id="ARBA00022946"/>
    </source>
</evidence>
<accession>A0A8C4WX34</accession>
<dbReference type="PROSITE" id="PS51188">
    <property type="entry name" value="ZF_CR"/>
    <property type="match status" value="1"/>
</dbReference>
<dbReference type="OMA" id="EKVRIRH"/>
<dbReference type="SUPFAM" id="SSF57938">
    <property type="entry name" value="DnaJ/Hsp40 cysteine-rich domain"/>
    <property type="match status" value="1"/>
</dbReference>
<keyword evidence="4 13" id="KW-0479">Metal-binding</keyword>
<sequence length="434" mass="48234">RTSTLKEQGPFALLRRRRPGPIDQAARLGLDQPSRHYISYHVDDETSRVAQRVTTRVAGNLHGLAELLRSSQLRGILKLAKKYHPDTNKDDPQAKEKFAELAEAYEVLSDETKRNQYDTYGTAGFGNAGGQQQQQYWSASQHMDPEELFRKIFGEFSGKGGLGGFSSMFDQPQEFVMELTFTQAAKGVNKEINIKIDDACPRCGGQGNEPGTRLQRCNYCNGTGMETVNTGPFVMRSTCRRCGGKGSTMTNPCSICHGAGEIKQRKTVTVPVPAGVEDGQTVRMLVGKKEIFITFRVQKSTTFRREGADVHSDVHVTVAQALLGGTVRVQGLYDTFTIHIPAGMSSDHWVRMRGKGISRVNSYGYGDHYIHLKVKIPKKLTQRQRALISEYAEDETTVEGTVDGITNTKTGTWKPPATWQGQTKHCSCIYLLFK</sequence>
<proteinExistence type="inferred from homology"/>
<dbReference type="HAMAP" id="MF_01152">
    <property type="entry name" value="DnaJ"/>
    <property type="match status" value="1"/>
</dbReference>
<dbReference type="Pfam" id="PF00226">
    <property type="entry name" value="DnaJ"/>
    <property type="match status" value="1"/>
</dbReference>
<keyword evidence="5" id="KW-0677">Repeat</keyword>
<dbReference type="FunFam" id="2.10.230.10:FF:000003">
    <property type="entry name" value="dnaJ homolog subfamily A member 3, mitochondrial"/>
    <property type="match status" value="1"/>
</dbReference>
<dbReference type="PRINTS" id="PR00625">
    <property type="entry name" value="JDOMAIN"/>
</dbReference>
<protein>
    <submittedName>
        <fullName evidence="16">DnaJ heat shock protein family (Hsp40) member A3a</fullName>
    </submittedName>
</protein>
<dbReference type="SMART" id="SM00271">
    <property type="entry name" value="DnaJ"/>
    <property type="match status" value="1"/>
</dbReference>
<reference evidence="16" key="1">
    <citation type="submission" date="2025-08" db="UniProtKB">
        <authorList>
            <consortium name="Ensembl"/>
        </authorList>
    </citation>
    <scope>IDENTIFICATION</scope>
</reference>
<keyword evidence="9" id="KW-0007">Acetylation</keyword>
<evidence type="ECO:0000256" key="3">
    <source>
        <dbReference type="ARBA" id="ARBA00022481"/>
    </source>
</evidence>
<dbReference type="CDD" id="cd10719">
    <property type="entry name" value="DnaJ_zf"/>
    <property type="match status" value="1"/>
</dbReference>
<evidence type="ECO:0000256" key="9">
    <source>
        <dbReference type="ARBA" id="ARBA00022990"/>
    </source>
</evidence>
<dbReference type="GO" id="GO:0016020">
    <property type="term" value="C:membrane"/>
    <property type="evidence" value="ECO:0007669"/>
    <property type="project" value="UniProtKB-SubCell"/>
</dbReference>
<evidence type="ECO:0000256" key="7">
    <source>
        <dbReference type="ARBA" id="ARBA00022833"/>
    </source>
</evidence>
<dbReference type="InterPro" id="IPR012724">
    <property type="entry name" value="DnaJ"/>
</dbReference>
<organism evidence="16 17">
    <name type="scientific">Eptatretus burgeri</name>
    <name type="common">Inshore hagfish</name>
    <dbReference type="NCBI Taxonomy" id="7764"/>
    <lineage>
        <taxon>Eukaryota</taxon>
        <taxon>Metazoa</taxon>
        <taxon>Chordata</taxon>
        <taxon>Craniata</taxon>
        <taxon>Vertebrata</taxon>
        <taxon>Cyclostomata</taxon>
        <taxon>Myxini</taxon>
        <taxon>Myxiniformes</taxon>
        <taxon>Myxinidae</taxon>
        <taxon>Eptatretinae</taxon>
        <taxon>Eptatretus</taxon>
    </lineage>
</organism>
<name>A0A8C4WX34_EPTBU</name>
<evidence type="ECO:0000259" key="14">
    <source>
        <dbReference type="PROSITE" id="PS50076"/>
    </source>
</evidence>
<dbReference type="GO" id="GO:0043066">
    <property type="term" value="P:negative regulation of apoptotic process"/>
    <property type="evidence" value="ECO:0007669"/>
    <property type="project" value="TreeGrafter"/>
</dbReference>
<keyword evidence="11" id="KW-0472">Membrane</keyword>
<keyword evidence="8" id="KW-0809">Transit peptide</keyword>
<keyword evidence="7 13" id="KW-0862">Zinc</keyword>
<dbReference type="InterPro" id="IPR036869">
    <property type="entry name" value="J_dom_sf"/>
</dbReference>
<keyword evidence="10" id="KW-0496">Mitochondrion</keyword>
<dbReference type="Proteomes" id="UP000694388">
    <property type="component" value="Unplaced"/>
</dbReference>
<feature type="domain" description="CR-type" evidence="15">
    <location>
        <begin position="187"/>
        <end position="265"/>
    </location>
</feature>
<evidence type="ECO:0000256" key="4">
    <source>
        <dbReference type="ARBA" id="ARBA00022723"/>
    </source>
</evidence>
<dbReference type="InterPro" id="IPR036410">
    <property type="entry name" value="HSP_DnaJ_Cys-rich_dom_sf"/>
</dbReference>
<dbReference type="GO" id="GO:0008270">
    <property type="term" value="F:zinc ion binding"/>
    <property type="evidence" value="ECO:0007669"/>
    <property type="project" value="UniProtKB-KW"/>
</dbReference>
<dbReference type="PROSITE" id="PS00636">
    <property type="entry name" value="DNAJ_1"/>
    <property type="match status" value="1"/>
</dbReference>
<keyword evidence="6 13" id="KW-0863">Zinc-finger</keyword>
<dbReference type="PANTHER" id="PTHR44145">
    <property type="entry name" value="DNAJ HOMOLOG SUBFAMILY A MEMBER 3, MITOCHONDRIAL"/>
    <property type="match status" value="1"/>
</dbReference>
<dbReference type="GO" id="GO:0007005">
    <property type="term" value="P:mitochondrion organization"/>
    <property type="evidence" value="ECO:0007669"/>
    <property type="project" value="TreeGrafter"/>
</dbReference>
<keyword evidence="12" id="KW-0143">Chaperone</keyword>